<sequence>MMWPAAERQVACDLFHQKHLKNCHKEDRAGCVEAAAAAAGVTAATTRWVQLTRDSGRAGLLCLGGEGAGGAAPGGGERWQAGTSTHS</sequence>
<protein>
    <submittedName>
        <fullName evidence="2">Uncharacterized protein</fullName>
    </submittedName>
</protein>
<organism evidence="2 3">
    <name type="scientific">Portunus trituberculatus</name>
    <name type="common">Swimming crab</name>
    <name type="synonym">Neptunus trituberculatus</name>
    <dbReference type="NCBI Taxonomy" id="210409"/>
    <lineage>
        <taxon>Eukaryota</taxon>
        <taxon>Metazoa</taxon>
        <taxon>Ecdysozoa</taxon>
        <taxon>Arthropoda</taxon>
        <taxon>Crustacea</taxon>
        <taxon>Multicrustacea</taxon>
        <taxon>Malacostraca</taxon>
        <taxon>Eumalacostraca</taxon>
        <taxon>Eucarida</taxon>
        <taxon>Decapoda</taxon>
        <taxon>Pleocyemata</taxon>
        <taxon>Brachyura</taxon>
        <taxon>Eubrachyura</taxon>
        <taxon>Portunoidea</taxon>
        <taxon>Portunidae</taxon>
        <taxon>Portuninae</taxon>
        <taxon>Portunus</taxon>
    </lineage>
</organism>
<feature type="compositionally biased region" description="Gly residues" evidence="1">
    <location>
        <begin position="68"/>
        <end position="77"/>
    </location>
</feature>
<evidence type="ECO:0000313" key="3">
    <source>
        <dbReference type="Proteomes" id="UP000324222"/>
    </source>
</evidence>
<proteinExistence type="predicted"/>
<dbReference type="Proteomes" id="UP000324222">
    <property type="component" value="Unassembled WGS sequence"/>
</dbReference>
<comment type="caution">
    <text evidence="2">The sequence shown here is derived from an EMBL/GenBank/DDBJ whole genome shotgun (WGS) entry which is preliminary data.</text>
</comment>
<dbReference type="AlphaFoldDB" id="A0A5B7J960"/>
<gene>
    <name evidence="2" type="ORF">E2C01_087818</name>
</gene>
<dbReference type="EMBL" id="VSRR010092228">
    <property type="protein sequence ID" value="MPC92712.1"/>
    <property type="molecule type" value="Genomic_DNA"/>
</dbReference>
<evidence type="ECO:0000256" key="1">
    <source>
        <dbReference type="SAM" id="MobiDB-lite"/>
    </source>
</evidence>
<reference evidence="2 3" key="1">
    <citation type="submission" date="2019-05" db="EMBL/GenBank/DDBJ databases">
        <title>Another draft genome of Portunus trituberculatus and its Hox gene families provides insights of decapod evolution.</title>
        <authorList>
            <person name="Jeong J.-H."/>
            <person name="Song I."/>
            <person name="Kim S."/>
            <person name="Choi T."/>
            <person name="Kim D."/>
            <person name="Ryu S."/>
            <person name="Kim W."/>
        </authorList>
    </citation>
    <scope>NUCLEOTIDE SEQUENCE [LARGE SCALE GENOMIC DNA]</scope>
    <source>
        <tissue evidence="2">Muscle</tissue>
    </source>
</reference>
<feature type="region of interest" description="Disordered" evidence="1">
    <location>
        <begin position="68"/>
        <end position="87"/>
    </location>
</feature>
<keyword evidence="3" id="KW-1185">Reference proteome</keyword>
<evidence type="ECO:0000313" key="2">
    <source>
        <dbReference type="EMBL" id="MPC92712.1"/>
    </source>
</evidence>
<accession>A0A5B7J960</accession>
<name>A0A5B7J960_PORTR</name>